<gene>
    <name evidence="1" type="ORF">OSTLU_93774</name>
</gene>
<dbReference type="Gramene" id="ABP00004">
    <property type="protein sequence ID" value="ABP00004"/>
    <property type="gene ID" value="OSTLU_93774"/>
</dbReference>
<sequence length="509" mass="53806">MRPRGARSRSAVVLERAADDYVDRPARRVSIGVSNADGDASSDDEGATRFECHALATSRGVVACAGCAPSAPGDGVVYFAPRGRGRGVWRRARGARGCASAAATRDDADEFAVGMTDGSVWVYRCARERGMEASKVATLTPPGWDAGWGRARDASATRCARLVVVGRARRAGTLVARHGSGGASLAVWDVETLSPSTASGEAKGFASMAKSTWLGTTSAYAALGGDGFVATSMDQKSVAAVEVNDLGRARLIWRSRREPGRGVFLAGAAVIDRGGTLSSRAATCSCEEMVHGTTYAAPDSSVKLVILDAEDGAEVNRFSIEGLGASNVFIDCGSLCSVGGSLFLAHRDGAIWVINPGNGALITSLHPAQHFHDTSGHRRTLPSLLAITPARDEMYGATCDGGVAHCWRVGNPTRWSRASHKNFPAAFRESVRTLLLCVHAHVNPTRAMMRVKLAPRNVADDDDVDVDGHERLRHVEGFIDAAAREPALLEMIVGRMARALFGCEVDDAF</sequence>
<reference evidence="1 2" key="1">
    <citation type="journal article" date="2007" name="Proc. Natl. Acad. Sci. U.S.A.">
        <title>The tiny eukaryote Ostreococcus provides genomic insights into the paradox of plankton speciation.</title>
        <authorList>
            <person name="Palenik B."/>
            <person name="Grimwood J."/>
            <person name="Aerts A."/>
            <person name="Rouze P."/>
            <person name="Salamov A."/>
            <person name="Putnam N."/>
            <person name="Dupont C."/>
            <person name="Jorgensen R."/>
            <person name="Derelle E."/>
            <person name="Rombauts S."/>
            <person name="Zhou K."/>
            <person name="Otillar R."/>
            <person name="Merchant S.S."/>
            <person name="Podell S."/>
            <person name="Gaasterland T."/>
            <person name="Napoli C."/>
            <person name="Gendler K."/>
            <person name="Manuell A."/>
            <person name="Tai V."/>
            <person name="Vallon O."/>
            <person name="Piganeau G."/>
            <person name="Jancek S."/>
            <person name="Heijde M."/>
            <person name="Jabbari K."/>
            <person name="Bowler C."/>
            <person name="Lohr M."/>
            <person name="Robbens S."/>
            <person name="Werner G."/>
            <person name="Dubchak I."/>
            <person name="Pazour G.J."/>
            <person name="Ren Q."/>
            <person name="Paulsen I."/>
            <person name="Delwiche C."/>
            <person name="Schmutz J."/>
            <person name="Rokhsar D."/>
            <person name="Van de Peer Y."/>
            <person name="Moreau H."/>
            <person name="Grigoriev I.V."/>
        </authorList>
    </citation>
    <scope>NUCLEOTIDE SEQUENCE [LARGE SCALE GENOMIC DNA]</scope>
    <source>
        <strain evidence="1 2">CCE9901</strain>
    </source>
</reference>
<dbReference type="HOGENOM" id="CLU_535755_0_0_1"/>
<dbReference type="RefSeq" id="XP_001421710.1">
    <property type="nucleotide sequence ID" value="XM_001421673.1"/>
</dbReference>
<dbReference type="Proteomes" id="UP000001568">
    <property type="component" value="Chromosome 15"/>
</dbReference>
<dbReference type="EMBL" id="CP000595">
    <property type="protein sequence ID" value="ABP00004.1"/>
    <property type="molecule type" value="Genomic_DNA"/>
</dbReference>
<evidence type="ECO:0000313" key="2">
    <source>
        <dbReference type="Proteomes" id="UP000001568"/>
    </source>
</evidence>
<dbReference type="SUPFAM" id="SSF69322">
    <property type="entry name" value="Tricorn protease domain 2"/>
    <property type="match status" value="1"/>
</dbReference>
<dbReference type="OrthoDB" id="10588274at2759"/>
<dbReference type="KEGG" id="olu:OSTLU_93774"/>
<dbReference type="GeneID" id="5005611"/>
<dbReference type="AlphaFoldDB" id="A4S867"/>
<accession>A4S867</accession>
<protein>
    <submittedName>
        <fullName evidence="1">Uncharacterized protein</fullName>
    </submittedName>
</protein>
<organism evidence="1 2">
    <name type="scientific">Ostreococcus lucimarinus (strain CCE9901)</name>
    <dbReference type="NCBI Taxonomy" id="436017"/>
    <lineage>
        <taxon>Eukaryota</taxon>
        <taxon>Viridiplantae</taxon>
        <taxon>Chlorophyta</taxon>
        <taxon>Mamiellophyceae</taxon>
        <taxon>Mamiellales</taxon>
        <taxon>Bathycoccaceae</taxon>
        <taxon>Ostreococcus</taxon>
    </lineage>
</organism>
<name>A4S867_OSTLU</name>
<evidence type="ECO:0000313" key="1">
    <source>
        <dbReference type="EMBL" id="ABP00004.1"/>
    </source>
</evidence>
<proteinExistence type="predicted"/>
<keyword evidence="2" id="KW-1185">Reference proteome</keyword>